<dbReference type="GO" id="GO:0016757">
    <property type="term" value="F:glycosyltransferase activity"/>
    <property type="evidence" value="ECO:0007669"/>
    <property type="project" value="InterPro"/>
</dbReference>
<keyword evidence="4" id="KW-1185">Reference proteome</keyword>
<dbReference type="PANTHER" id="PTHR46581">
    <property type="entry name" value="ARABINOSYLTRANSFERASE RRA3"/>
    <property type="match status" value="1"/>
</dbReference>
<dbReference type="Proteomes" id="UP000604825">
    <property type="component" value="Unassembled WGS sequence"/>
</dbReference>
<dbReference type="InterPro" id="IPR005069">
    <property type="entry name" value="Nucl-diP-sugar_transferase"/>
</dbReference>
<comment type="caution">
    <text evidence="3">The sequence shown here is derived from an EMBL/GenBank/DDBJ whole genome shotgun (WGS) entry which is preliminary data.</text>
</comment>
<evidence type="ECO:0000256" key="1">
    <source>
        <dbReference type="SAM" id="SignalP"/>
    </source>
</evidence>
<reference evidence="3" key="1">
    <citation type="submission" date="2020-10" db="EMBL/GenBank/DDBJ databases">
        <authorList>
            <person name="Han B."/>
            <person name="Lu T."/>
            <person name="Zhao Q."/>
            <person name="Huang X."/>
            <person name="Zhao Y."/>
        </authorList>
    </citation>
    <scope>NUCLEOTIDE SEQUENCE</scope>
</reference>
<dbReference type="InterPro" id="IPR044290">
    <property type="entry name" value="RRA1/2/3"/>
</dbReference>
<evidence type="ECO:0000313" key="3">
    <source>
        <dbReference type="EMBL" id="CAD6204169.1"/>
    </source>
</evidence>
<evidence type="ECO:0000259" key="2">
    <source>
        <dbReference type="Pfam" id="PF03407"/>
    </source>
</evidence>
<evidence type="ECO:0000313" key="4">
    <source>
        <dbReference type="Proteomes" id="UP000604825"/>
    </source>
</evidence>
<dbReference type="Pfam" id="PF03407">
    <property type="entry name" value="Nucleotid_trans"/>
    <property type="match status" value="1"/>
</dbReference>
<keyword evidence="1" id="KW-0732">Signal</keyword>
<accession>A0A811MCA0</accession>
<dbReference type="EMBL" id="CAJGYO010000001">
    <property type="protein sequence ID" value="CAD6204169.1"/>
    <property type="molecule type" value="Genomic_DNA"/>
</dbReference>
<proteinExistence type="predicted"/>
<gene>
    <name evidence="3" type="ORF">NCGR_LOCUS2206</name>
</gene>
<name>A0A811MCA0_9POAL</name>
<dbReference type="PANTHER" id="PTHR46581:SF4">
    <property type="entry name" value="GLYCOSYLTRANSFERASE"/>
    <property type="match status" value="1"/>
</dbReference>
<feature type="domain" description="Nucleotide-diphospho-sugar transferase" evidence="2">
    <location>
        <begin position="147"/>
        <end position="208"/>
    </location>
</feature>
<dbReference type="OrthoDB" id="540503at2759"/>
<feature type="signal peptide" evidence="1">
    <location>
        <begin position="1"/>
        <end position="28"/>
    </location>
</feature>
<dbReference type="GO" id="GO:0080147">
    <property type="term" value="P:root hair cell development"/>
    <property type="evidence" value="ECO:0007669"/>
    <property type="project" value="InterPro"/>
</dbReference>
<feature type="chain" id="PRO_5032544848" description="Nucleotide-diphospho-sugar transferase domain-containing protein" evidence="1">
    <location>
        <begin position="29"/>
        <end position="263"/>
    </location>
</feature>
<organism evidence="3 4">
    <name type="scientific">Miscanthus lutarioriparius</name>
    <dbReference type="NCBI Taxonomy" id="422564"/>
    <lineage>
        <taxon>Eukaryota</taxon>
        <taxon>Viridiplantae</taxon>
        <taxon>Streptophyta</taxon>
        <taxon>Embryophyta</taxon>
        <taxon>Tracheophyta</taxon>
        <taxon>Spermatophyta</taxon>
        <taxon>Magnoliopsida</taxon>
        <taxon>Liliopsida</taxon>
        <taxon>Poales</taxon>
        <taxon>Poaceae</taxon>
        <taxon>PACMAD clade</taxon>
        <taxon>Panicoideae</taxon>
        <taxon>Andropogonodae</taxon>
        <taxon>Andropogoneae</taxon>
        <taxon>Saccharinae</taxon>
        <taxon>Miscanthus</taxon>
    </lineage>
</organism>
<sequence length="263" mass="29581">MEVTLTFNFYPEVLQFHLLILFILCSSGLKVDSTACESSGRVTNLKFQLSSLGRENVELRRQINELSMKLQIAGQGKDETLYKPGPFGTIKALRTNPTVTPDESVNPRLAKILEEVAVKKELIVALANTNVREMLEVWFTNIKRVGIPNYLVVALDDNIESLCKSKGVPVYRLDPDEGIDNVAKTGGNHAVSGLKFHVLREFLQLGYTKSFKTVRKDAQLKKLKPVIVHLNYHPDKLARMKAVIEFYVNGKQDALRHFPDGSE</sequence>
<dbReference type="AlphaFoldDB" id="A0A811MCA0"/>
<protein>
    <recommendedName>
        <fullName evidence="2">Nucleotide-diphospho-sugar transferase domain-containing protein</fullName>
    </recommendedName>
</protein>